<comment type="similarity">
    <text evidence="2">Belongs to the otopetrin family.</text>
</comment>
<feature type="transmembrane region" description="Helical" evidence="11">
    <location>
        <begin position="257"/>
        <end position="273"/>
    </location>
</feature>
<evidence type="ECO:0000256" key="4">
    <source>
        <dbReference type="ARBA" id="ARBA00022475"/>
    </source>
</evidence>
<proteinExistence type="inferred from homology"/>
<keyword evidence="5 11" id="KW-0812">Transmembrane</keyword>
<evidence type="ECO:0000256" key="9">
    <source>
        <dbReference type="ARBA" id="ARBA00023136"/>
    </source>
</evidence>
<keyword evidence="12" id="KW-1185">Reference proteome</keyword>
<feature type="transmembrane region" description="Helical" evidence="11">
    <location>
        <begin position="579"/>
        <end position="596"/>
    </location>
</feature>
<keyword evidence="9 11" id="KW-0472">Membrane</keyword>
<feature type="transmembrane region" description="Helical" evidence="11">
    <location>
        <begin position="219"/>
        <end position="237"/>
    </location>
</feature>
<feature type="transmembrane region" description="Helical" evidence="11">
    <location>
        <begin position="285"/>
        <end position="302"/>
    </location>
</feature>
<feature type="transmembrane region" description="Helical" evidence="11">
    <location>
        <begin position="426"/>
        <end position="451"/>
    </location>
</feature>
<reference evidence="13" key="1">
    <citation type="submission" date="2022-11" db="UniProtKB">
        <authorList>
            <consortium name="WormBaseParasite"/>
        </authorList>
    </citation>
    <scope>IDENTIFICATION</scope>
</reference>
<sequence length="627" mass="68943">MPMFVIGAAAADINNDDDERPVTDADQKLGSIVPEKNVNESIGHNLLTHRASTSSNEPGNKIEIVNNTHPPLKRMLQAKPKLIPKFSIGQISIKTTLSAVSTNDDGDTVHQGRWIDDKAACDHFTSLLSSVYGLLLTIFSLALEISETFNAQEHLAEMIFYAFMYGGAVFFFAFCYLFILYPGWFDLLQKIVKKYGWITSDKVWQIDKASHSGEGAGSLYLRLGTVCFGTVGIVYYGLEIFLCTTNNSCHSTEYEKYALGGIFTFLQMHFIFCNSKVRINGSKNLAKFGTMHLVAVNLWTWFKYVLAKQAAKNSKMAKESYKTVTAGDSSSSSEEMDSEYDYALNVTMAALKKATDAAISTTTDPCRSANDFFGDTATLMTTCVVEFSLIGAGVMFVMWKTIGTGDTTLPGGRHGRKHRMRVDCSASSTGLFAGLLFLVAAFVSIGVFSALSQLAQSKLLQLVFALSDLALFLISLVGCALGLWRMRKLSYSHRGHGNAEVLDEILLIIGLIGEVTFCSAGLISWVGTQYVIQRQPVYIIFIYIARISQVLLQTVFILLSARLRALGATTQQLKPGKQFVTFLLVANVTLFLFHTFQGQRSGVGYSDGSAFFGAQSWSFLIQVASLR</sequence>
<evidence type="ECO:0000256" key="7">
    <source>
        <dbReference type="ARBA" id="ARBA00022989"/>
    </source>
</evidence>
<evidence type="ECO:0000256" key="10">
    <source>
        <dbReference type="ARBA" id="ARBA00023303"/>
    </source>
</evidence>
<evidence type="ECO:0000256" key="5">
    <source>
        <dbReference type="ARBA" id="ARBA00022692"/>
    </source>
</evidence>
<evidence type="ECO:0000256" key="1">
    <source>
        <dbReference type="ARBA" id="ARBA00004651"/>
    </source>
</evidence>
<evidence type="ECO:0000256" key="2">
    <source>
        <dbReference type="ARBA" id="ARBA00006513"/>
    </source>
</evidence>
<keyword evidence="8" id="KW-0406">Ion transport</keyword>
<dbReference type="Pfam" id="PF03189">
    <property type="entry name" value="Otopetrin"/>
    <property type="match status" value="1"/>
</dbReference>
<feature type="transmembrane region" description="Helical" evidence="11">
    <location>
        <begin position="538"/>
        <end position="559"/>
    </location>
</feature>
<organism evidence="12 13">
    <name type="scientific">Plectus sambesii</name>
    <dbReference type="NCBI Taxonomy" id="2011161"/>
    <lineage>
        <taxon>Eukaryota</taxon>
        <taxon>Metazoa</taxon>
        <taxon>Ecdysozoa</taxon>
        <taxon>Nematoda</taxon>
        <taxon>Chromadorea</taxon>
        <taxon>Plectida</taxon>
        <taxon>Plectina</taxon>
        <taxon>Plectoidea</taxon>
        <taxon>Plectidae</taxon>
        <taxon>Plectus</taxon>
    </lineage>
</organism>
<dbReference type="PANTHER" id="PTHR21522:SF43">
    <property type="entry name" value="OTOPETRIN-2"/>
    <property type="match status" value="1"/>
</dbReference>
<evidence type="ECO:0000256" key="6">
    <source>
        <dbReference type="ARBA" id="ARBA00022781"/>
    </source>
</evidence>
<dbReference type="GO" id="GO:0015252">
    <property type="term" value="F:proton channel activity"/>
    <property type="evidence" value="ECO:0007669"/>
    <property type="project" value="InterPro"/>
</dbReference>
<keyword evidence="10" id="KW-0407">Ion channel</keyword>
<evidence type="ECO:0000256" key="3">
    <source>
        <dbReference type="ARBA" id="ARBA00022448"/>
    </source>
</evidence>
<feature type="transmembrane region" description="Helical" evidence="11">
    <location>
        <begin position="505"/>
        <end position="526"/>
    </location>
</feature>
<name>A0A914WVR8_9BILA</name>
<evidence type="ECO:0000313" key="12">
    <source>
        <dbReference type="Proteomes" id="UP000887566"/>
    </source>
</evidence>
<evidence type="ECO:0000256" key="8">
    <source>
        <dbReference type="ARBA" id="ARBA00023065"/>
    </source>
</evidence>
<dbReference type="PANTHER" id="PTHR21522">
    <property type="entry name" value="PROTON CHANNEL OTOP"/>
    <property type="match status" value="1"/>
</dbReference>
<feature type="transmembrane region" description="Helical" evidence="11">
    <location>
        <begin position="158"/>
        <end position="181"/>
    </location>
</feature>
<keyword evidence="7 11" id="KW-1133">Transmembrane helix</keyword>
<dbReference type="InterPro" id="IPR004878">
    <property type="entry name" value="Otopetrin"/>
</dbReference>
<dbReference type="GO" id="GO:0005886">
    <property type="term" value="C:plasma membrane"/>
    <property type="evidence" value="ECO:0007669"/>
    <property type="project" value="UniProtKB-SubCell"/>
</dbReference>
<evidence type="ECO:0000256" key="11">
    <source>
        <dbReference type="SAM" id="Phobius"/>
    </source>
</evidence>
<keyword evidence="4" id="KW-1003">Cell membrane</keyword>
<keyword evidence="3" id="KW-0813">Transport</keyword>
<dbReference type="AlphaFoldDB" id="A0A914WVR8"/>
<dbReference type="WBParaSite" id="PSAMB.scaffold5305size12066.g26295.t1">
    <property type="protein sequence ID" value="PSAMB.scaffold5305size12066.g26295.t1"/>
    <property type="gene ID" value="PSAMB.scaffold5305size12066.g26295"/>
</dbReference>
<feature type="transmembrane region" description="Helical" evidence="11">
    <location>
        <begin position="127"/>
        <end position="146"/>
    </location>
</feature>
<keyword evidence="6" id="KW-0375">Hydrogen ion transport</keyword>
<dbReference type="Proteomes" id="UP000887566">
    <property type="component" value="Unplaced"/>
</dbReference>
<feature type="transmembrane region" description="Helical" evidence="11">
    <location>
        <begin position="463"/>
        <end position="484"/>
    </location>
</feature>
<protein>
    <submittedName>
        <fullName evidence="13">Uncharacterized protein</fullName>
    </submittedName>
</protein>
<comment type="subcellular location">
    <subcellularLocation>
        <location evidence="1">Cell membrane</location>
        <topology evidence="1">Multi-pass membrane protein</topology>
    </subcellularLocation>
</comment>
<accession>A0A914WVR8</accession>
<evidence type="ECO:0000313" key="13">
    <source>
        <dbReference type="WBParaSite" id="PSAMB.scaffold5305size12066.g26295.t1"/>
    </source>
</evidence>